<evidence type="ECO:0000259" key="7">
    <source>
        <dbReference type="Pfam" id="PF02518"/>
    </source>
</evidence>
<dbReference type="PANTHER" id="PTHR45436">
    <property type="entry name" value="SENSOR HISTIDINE KINASE YKOH"/>
    <property type="match status" value="1"/>
</dbReference>
<keyword evidence="3" id="KW-0597">Phosphoprotein</keyword>
<dbReference type="InterPro" id="IPR036890">
    <property type="entry name" value="HATPase_C_sf"/>
</dbReference>
<evidence type="ECO:0000256" key="6">
    <source>
        <dbReference type="SAM" id="MobiDB-lite"/>
    </source>
</evidence>
<evidence type="ECO:0000256" key="1">
    <source>
        <dbReference type="ARBA" id="ARBA00000085"/>
    </source>
</evidence>
<keyword evidence="4" id="KW-0808">Transferase</keyword>
<dbReference type="EC" id="2.7.13.3" evidence="2"/>
<comment type="catalytic activity">
    <reaction evidence="1">
        <text>ATP + protein L-histidine = ADP + protein N-phospho-L-histidine.</text>
        <dbReference type="EC" id="2.7.13.3"/>
    </reaction>
</comment>
<dbReference type="PROSITE" id="PS51257">
    <property type="entry name" value="PROKAR_LIPOPROTEIN"/>
    <property type="match status" value="1"/>
</dbReference>
<feature type="region of interest" description="Disordered" evidence="6">
    <location>
        <begin position="370"/>
        <end position="499"/>
    </location>
</feature>
<feature type="compositionally biased region" description="Low complexity" evidence="6">
    <location>
        <begin position="379"/>
        <end position="390"/>
    </location>
</feature>
<evidence type="ECO:0000256" key="3">
    <source>
        <dbReference type="ARBA" id="ARBA00022553"/>
    </source>
</evidence>
<protein>
    <recommendedName>
        <fullName evidence="2">histidine kinase</fullName>
        <ecNumber evidence="2">2.7.13.3</ecNumber>
    </recommendedName>
</protein>
<dbReference type="Proteomes" id="UP001198565">
    <property type="component" value="Unassembled WGS sequence"/>
</dbReference>
<dbReference type="PANTHER" id="PTHR45436:SF5">
    <property type="entry name" value="SENSOR HISTIDINE KINASE TRCS"/>
    <property type="match status" value="1"/>
</dbReference>
<evidence type="ECO:0000256" key="4">
    <source>
        <dbReference type="ARBA" id="ARBA00022679"/>
    </source>
</evidence>
<evidence type="ECO:0000256" key="5">
    <source>
        <dbReference type="ARBA" id="ARBA00022777"/>
    </source>
</evidence>
<accession>A0ABS7QVQ5</accession>
<dbReference type="InterPro" id="IPR003594">
    <property type="entry name" value="HATPase_dom"/>
</dbReference>
<sequence length="499" mass="52119">MRGAALGAAVVGGGWALCGLHVTSAGGAILSACAGAGAVLAWAAARSRSAAGSPVPPPPVEEPHDGESLEQAVLLATVAGSDHIRWALDQVATGRANTGFEPLEQLTLSGDPQGDALAAVRFLDGQAWRAVLSAAADRQRALEPGAELGELLRTFVPRLQLLVEKAIAVASGLEAEVEDPDVLHGLFGADHLLTQMRRATQNLAILSGSLPSRSDPPMLIATVIRSAISEIGEYARVRHALRLVDDALPGYVSVSVTHLLAELMENATRYSSDVVEIHTRRTPHHGVAVEITDRGPGMSEAKRTALNRLLAEPERENPWQHLREGRLGLLVAAKLAQRYRIRIELHPSILGGITATVLLPPELLVPGDRVPQPAPVPEPATATVTQVTPTQPRPSAGLIPPPAEPGPPHQSALLPRRVRHDPPTRTVGEPAGSARPALPTRPVTGPAAPAWDEGARAGGPLRRPSGQLMAEFGAASSHAAGPTPSKDGPSAASHPTTQE</sequence>
<keyword evidence="5" id="KW-0418">Kinase</keyword>
<name>A0ABS7QVQ5_9ACTN</name>
<feature type="compositionally biased region" description="Pro residues" evidence="6">
    <location>
        <begin position="399"/>
        <end position="408"/>
    </location>
</feature>
<dbReference type="RefSeq" id="WP_222980017.1">
    <property type="nucleotide sequence ID" value="NZ_JAINVZ010000015.1"/>
</dbReference>
<dbReference type="Gene3D" id="3.30.565.10">
    <property type="entry name" value="Histidine kinase-like ATPase, C-terminal domain"/>
    <property type="match status" value="1"/>
</dbReference>
<dbReference type="SUPFAM" id="SSF55874">
    <property type="entry name" value="ATPase domain of HSP90 chaperone/DNA topoisomerase II/histidine kinase"/>
    <property type="match status" value="1"/>
</dbReference>
<keyword evidence="9" id="KW-1185">Reference proteome</keyword>
<evidence type="ECO:0000313" key="8">
    <source>
        <dbReference type="EMBL" id="MBY8887274.1"/>
    </source>
</evidence>
<proteinExistence type="predicted"/>
<feature type="domain" description="Histidine kinase/HSP90-like ATPase" evidence="7">
    <location>
        <begin position="254"/>
        <end position="361"/>
    </location>
</feature>
<evidence type="ECO:0000256" key="2">
    <source>
        <dbReference type="ARBA" id="ARBA00012438"/>
    </source>
</evidence>
<dbReference type="Pfam" id="PF02518">
    <property type="entry name" value="HATPase_c"/>
    <property type="match status" value="1"/>
</dbReference>
<evidence type="ECO:0000313" key="9">
    <source>
        <dbReference type="Proteomes" id="UP001198565"/>
    </source>
</evidence>
<dbReference type="InterPro" id="IPR050428">
    <property type="entry name" value="TCS_sensor_his_kinase"/>
</dbReference>
<gene>
    <name evidence="8" type="ORF">K7472_20875</name>
</gene>
<reference evidence="8 9" key="1">
    <citation type="submission" date="2021-08" db="EMBL/GenBank/DDBJ databases">
        <title>Streptomyces sp. PTM05 isolated from lichen.</title>
        <authorList>
            <person name="Somphong A."/>
            <person name="Phongsopitanun W."/>
            <person name="Tanasupawat S."/>
        </authorList>
    </citation>
    <scope>NUCLEOTIDE SEQUENCE [LARGE SCALE GENOMIC DNA]</scope>
    <source>
        <strain evidence="8 9">Ptm05</strain>
    </source>
</reference>
<dbReference type="EMBL" id="JAINVZ010000015">
    <property type="protein sequence ID" value="MBY8887274.1"/>
    <property type="molecule type" value="Genomic_DNA"/>
</dbReference>
<organism evidence="8 9">
    <name type="scientific">Streptantibioticus parmotrematis</name>
    <dbReference type="NCBI Taxonomy" id="2873249"/>
    <lineage>
        <taxon>Bacteria</taxon>
        <taxon>Bacillati</taxon>
        <taxon>Actinomycetota</taxon>
        <taxon>Actinomycetes</taxon>
        <taxon>Kitasatosporales</taxon>
        <taxon>Streptomycetaceae</taxon>
        <taxon>Streptantibioticus</taxon>
    </lineage>
</organism>
<comment type="caution">
    <text evidence="8">The sequence shown here is derived from an EMBL/GenBank/DDBJ whole genome shotgun (WGS) entry which is preliminary data.</text>
</comment>